<dbReference type="RefSeq" id="WP_091915713.1">
    <property type="nucleotide sequence ID" value="NZ_FOIQ01000003.1"/>
</dbReference>
<evidence type="ECO:0000313" key="3">
    <source>
        <dbReference type="Proteomes" id="UP000199373"/>
    </source>
</evidence>
<dbReference type="EMBL" id="FOIQ01000003">
    <property type="protein sequence ID" value="SEW08212.1"/>
    <property type="molecule type" value="Genomic_DNA"/>
</dbReference>
<gene>
    <name evidence="2" type="ORF">SAMN04487850_1534</name>
</gene>
<accession>A0A1I0P3X7</accession>
<reference evidence="2 3" key="1">
    <citation type="submission" date="2016-10" db="EMBL/GenBank/DDBJ databases">
        <authorList>
            <person name="de Groot N.N."/>
        </authorList>
    </citation>
    <scope>NUCLEOTIDE SEQUENCE [LARGE SCALE GENOMIC DNA]</scope>
    <source>
        <strain evidence="2 3">TC2-24</strain>
    </source>
</reference>
<dbReference type="AlphaFoldDB" id="A0A1I0P3X7"/>
<organism evidence="2 3">
    <name type="scientific">Prevotella aff. ruminicola Tc2-24</name>
    <dbReference type="NCBI Taxonomy" id="81582"/>
    <lineage>
        <taxon>Bacteria</taxon>
        <taxon>Pseudomonadati</taxon>
        <taxon>Bacteroidota</taxon>
        <taxon>Bacteroidia</taxon>
        <taxon>Bacteroidales</taxon>
        <taxon>Prevotellaceae</taxon>
        <taxon>Prevotella</taxon>
    </lineage>
</organism>
<sequence>MKTKKKPLFAMFVAMVMSLGVMNSFNNDGNNTNIQQVSLSCASNSEGEYNGWAAASAVAGSAASYFYTSAIVTGATGVGAPVAIANGLLGGICTL</sequence>
<proteinExistence type="predicted"/>
<feature type="chain" id="PRO_5011469300" evidence="1">
    <location>
        <begin position="24"/>
        <end position="95"/>
    </location>
</feature>
<feature type="signal peptide" evidence="1">
    <location>
        <begin position="1"/>
        <end position="23"/>
    </location>
</feature>
<evidence type="ECO:0000256" key="1">
    <source>
        <dbReference type="SAM" id="SignalP"/>
    </source>
</evidence>
<keyword evidence="3" id="KW-1185">Reference proteome</keyword>
<dbReference type="Proteomes" id="UP000199373">
    <property type="component" value="Unassembled WGS sequence"/>
</dbReference>
<keyword evidence="1" id="KW-0732">Signal</keyword>
<name>A0A1I0P3X7_9BACT</name>
<protein>
    <submittedName>
        <fullName evidence="2">Uncharacterized protein</fullName>
    </submittedName>
</protein>
<evidence type="ECO:0000313" key="2">
    <source>
        <dbReference type="EMBL" id="SEW08212.1"/>
    </source>
</evidence>